<dbReference type="AlphaFoldDB" id="A0A8X7C7N6"/>
<dbReference type="Proteomes" id="UP000886998">
    <property type="component" value="Unassembled WGS sequence"/>
</dbReference>
<protein>
    <submittedName>
        <fullName evidence="1">Uncharacterized protein</fullName>
    </submittedName>
</protein>
<reference evidence="1" key="1">
    <citation type="submission" date="2020-08" db="EMBL/GenBank/DDBJ databases">
        <title>Multicomponent nature underlies the extraordinary mechanical properties of spider dragline silk.</title>
        <authorList>
            <person name="Kono N."/>
            <person name="Nakamura H."/>
            <person name="Mori M."/>
            <person name="Yoshida Y."/>
            <person name="Ohtoshi R."/>
            <person name="Malay A.D."/>
            <person name="Moran D.A.P."/>
            <person name="Tomita M."/>
            <person name="Numata K."/>
            <person name="Arakawa K."/>
        </authorList>
    </citation>
    <scope>NUCLEOTIDE SEQUENCE</scope>
</reference>
<accession>A0A8X7C7N6</accession>
<dbReference type="EMBL" id="BMAV01012342">
    <property type="protein sequence ID" value="GFY58920.1"/>
    <property type="molecule type" value="Genomic_DNA"/>
</dbReference>
<name>A0A8X7C7N6_9ARAC</name>
<proteinExistence type="predicted"/>
<keyword evidence="2" id="KW-1185">Reference proteome</keyword>
<sequence>MGVGGGEGMADRFCLTRKGSNRESGCLAVNTPHLSDGCSQDIYNGAAFLAFELFELNLSRAVVVFSRTWDTNHRIRIRSINERCLGLSDGLKMEINVWLELDRKISRCFE</sequence>
<evidence type="ECO:0000313" key="1">
    <source>
        <dbReference type="EMBL" id="GFY58920.1"/>
    </source>
</evidence>
<gene>
    <name evidence="1" type="ORF">TNIN_71811</name>
</gene>
<organism evidence="1 2">
    <name type="scientific">Trichonephila inaurata madagascariensis</name>
    <dbReference type="NCBI Taxonomy" id="2747483"/>
    <lineage>
        <taxon>Eukaryota</taxon>
        <taxon>Metazoa</taxon>
        <taxon>Ecdysozoa</taxon>
        <taxon>Arthropoda</taxon>
        <taxon>Chelicerata</taxon>
        <taxon>Arachnida</taxon>
        <taxon>Araneae</taxon>
        <taxon>Araneomorphae</taxon>
        <taxon>Entelegynae</taxon>
        <taxon>Araneoidea</taxon>
        <taxon>Nephilidae</taxon>
        <taxon>Trichonephila</taxon>
        <taxon>Trichonephila inaurata</taxon>
    </lineage>
</organism>
<comment type="caution">
    <text evidence="1">The sequence shown here is derived from an EMBL/GenBank/DDBJ whole genome shotgun (WGS) entry which is preliminary data.</text>
</comment>
<evidence type="ECO:0000313" key="2">
    <source>
        <dbReference type="Proteomes" id="UP000886998"/>
    </source>
</evidence>